<dbReference type="PANTHER" id="PTHR22972:SF5">
    <property type="entry name" value="INACTIVE TYROSINE-PROTEIN KINASE PEAK1"/>
    <property type="match status" value="1"/>
</dbReference>
<feature type="region of interest" description="Disordered" evidence="2">
    <location>
        <begin position="323"/>
        <end position="348"/>
    </location>
</feature>
<dbReference type="OrthoDB" id="8777612at2759"/>
<accession>A0A9Q1G2S2</accession>
<dbReference type="GO" id="GO:0004672">
    <property type="term" value="F:protein kinase activity"/>
    <property type="evidence" value="ECO:0007669"/>
    <property type="project" value="TreeGrafter"/>
</dbReference>
<gene>
    <name evidence="3" type="ORF">SKAU_G00049880</name>
</gene>
<comment type="similarity">
    <text evidence="1">Belongs to the protein kinase superfamily.</text>
</comment>
<organism evidence="3 4">
    <name type="scientific">Synaphobranchus kaupii</name>
    <name type="common">Kaup's arrowtooth eel</name>
    <dbReference type="NCBI Taxonomy" id="118154"/>
    <lineage>
        <taxon>Eukaryota</taxon>
        <taxon>Metazoa</taxon>
        <taxon>Chordata</taxon>
        <taxon>Craniata</taxon>
        <taxon>Vertebrata</taxon>
        <taxon>Euteleostomi</taxon>
        <taxon>Actinopterygii</taxon>
        <taxon>Neopterygii</taxon>
        <taxon>Teleostei</taxon>
        <taxon>Anguilliformes</taxon>
        <taxon>Synaphobranchidae</taxon>
        <taxon>Synaphobranchus</taxon>
    </lineage>
</organism>
<keyword evidence="4" id="KW-1185">Reference proteome</keyword>
<evidence type="ECO:0000313" key="4">
    <source>
        <dbReference type="Proteomes" id="UP001152622"/>
    </source>
</evidence>
<feature type="region of interest" description="Disordered" evidence="2">
    <location>
        <begin position="439"/>
        <end position="469"/>
    </location>
</feature>
<comment type="caution">
    <text evidence="3">The sequence shown here is derived from an EMBL/GenBank/DDBJ whole genome shotgun (WGS) entry which is preliminary data.</text>
</comment>
<dbReference type="AlphaFoldDB" id="A0A9Q1G2S2"/>
<protein>
    <submittedName>
        <fullName evidence="3">Uncharacterized protein</fullName>
    </submittedName>
</protein>
<evidence type="ECO:0000313" key="3">
    <source>
        <dbReference type="EMBL" id="KAJ8374408.1"/>
    </source>
</evidence>
<proteinExistence type="inferred from homology"/>
<dbReference type="PANTHER" id="PTHR22972">
    <property type="entry name" value="SERINE/THREONINE PROTEIN KINASE"/>
    <property type="match status" value="1"/>
</dbReference>
<feature type="compositionally biased region" description="Polar residues" evidence="2">
    <location>
        <begin position="323"/>
        <end position="341"/>
    </location>
</feature>
<evidence type="ECO:0000256" key="1">
    <source>
        <dbReference type="ARBA" id="ARBA00038349"/>
    </source>
</evidence>
<dbReference type="InterPro" id="IPR051511">
    <property type="entry name" value="MitoQC_Scaffold_Kinases"/>
</dbReference>
<reference evidence="3" key="1">
    <citation type="journal article" date="2023" name="Science">
        <title>Genome structures resolve the early diversification of teleost fishes.</title>
        <authorList>
            <person name="Parey E."/>
            <person name="Louis A."/>
            <person name="Montfort J."/>
            <person name="Bouchez O."/>
            <person name="Roques C."/>
            <person name="Iampietro C."/>
            <person name="Lluch J."/>
            <person name="Castinel A."/>
            <person name="Donnadieu C."/>
            <person name="Desvignes T."/>
            <person name="Floi Bucao C."/>
            <person name="Jouanno E."/>
            <person name="Wen M."/>
            <person name="Mejri S."/>
            <person name="Dirks R."/>
            <person name="Jansen H."/>
            <person name="Henkel C."/>
            <person name="Chen W.J."/>
            <person name="Zahm M."/>
            <person name="Cabau C."/>
            <person name="Klopp C."/>
            <person name="Thompson A.W."/>
            <person name="Robinson-Rechavi M."/>
            <person name="Braasch I."/>
            <person name="Lecointre G."/>
            <person name="Bobe J."/>
            <person name="Postlethwait J.H."/>
            <person name="Berthelot C."/>
            <person name="Roest Crollius H."/>
            <person name="Guiguen Y."/>
        </authorList>
    </citation>
    <scope>NUCLEOTIDE SEQUENCE</scope>
    <source>
        <strain evidence="3">WJC10195</strain>
    </source>
</reference>
<dbReference type="Proteomes" id="UP001152622">
    <property type="component" value="Chromosome 2"/>
</dbReference>
<feature type="region of interest" description="Disordered" evidence="2">
    <location>
        <begin position="16"/>
        <end position="66"/>
    </location>
</feature>
<sequence length="659" mass="72365">MKKLFCGKRIPELHSGPDSMCSRADKQGYPPPLPVKQRRSVYSGGSSTGSSMDLEPEGEKYSPLGSLHETPSFSDVFSTPTDCHAPQCPIHHSAGFSCSHQERFFSETTPPPVPKKRLARAVSLPGGCLHPQCSLPSKHLSYDNPLYMLTTIKDSHLDTERKCQKPAFDAPPPLQPLRLLTFDTPDLQLPCFFKSFQDQGEVSLDIQECHRLFLKRIAQQLETLSVGGVDSTNGIESFQAREFQLCKGYQSKRIEGAVCYSVHCPKLPGRVFSAKVYRPNGGGTASALLNPLPPHINIQQLFVHFSQCPETERYANAENLQAGNSAAGPQQREQASLQSPDGGSIEQDRCEGHTVASLLSEGYEVDIERELPRATLEDFVRDGISLHRSQPQLYERQLSLLLLQVAQGLLHLRGHGAACAELQPRDVILAWSGAKGEGEAEGVGVSGRDTTEREPAERGACGRATKGQECGEDLSAPIHKLWKRWGPPRAVISAFQPLSESDTGADSEEFRLGRLLLLCLHLPESPAPPDPRPSQWDHQGSPFPHGLLELAFRLLDSESGVRMAEAAGILQVLLWGPRVELFPQNQPGTWPILLGNWLAVKRSLLVQKLSERALSEDGRPDREDNLCLQYLSLVDPNTVLKIAALLGLQHTSTSVTADV</sequence>
<dbReference type="EMBL" id="JAINUF010000002">
    <property type="protein sequence ID" value="KAJ8374408.1"/>
    <property type="molecule type" value="Genomic_DNA"/>
</dbReference>
<evidence type="ECO:0000256" key="2">
    <source>
        <dbReference type="SAM" id="MobiDB-lite"/>
    </source>
</evidence>
<name>A0A9Q1G2S2_SYNKA</name>